<protein>
    <submittedName>
        <fullName evidence="3">Nucleoside-diphosphate-sugar epimerase</fullName>
    </submittedName>
</protein>
<evidence type="ECO:0000256" key="1">
    <source>
        <dbReference type="ARBA" id="ARBA00007637"/>
    </source>
</evidence>
<evidence type="ECO:0000313" key="3">
    <source>
        <dbReference type="EMBL" id="RAI91656.1"/>
    </source>
</evidence>
<dbReference type="Proteomes" id="UP000249610">
    <property type="component" value="Unassembled WGS sequence"/>
</dbReference>
<comment type="caution">
    <text evidence="3">The sequence shown here is derived from an EMBL/GenBank/DDBJ whole genome shotgun (WGS) entry which is preliminary data.</text>
</comment>
<keyword evidence="4" id="KW-1185">Reference proteome</keyword>
<dbReference type="EMBL" id="QLLK01000004">
    <property type="protein sequence ID" value="RAI91656.1"/>
    <property type="molecule type" value="Genomic_DNA"/>
</dbReference>
<proteinExistence type="inferred from homology"/>
<accession>A0A327PPR4</accession>
<dbReference type="InterPro" id="IPR036291">
    <property type="entry name" value="NAD(P)-bd_dom_sf"/>
</dbReference>
<reference evidence="3 4" key="1">
    <citation type="submission" date="2018-06" db="EMBL/GenBank/DDBJ databases">
        <title>Genomic Encyclopedia of Archaeal and Bacterial Type Strains, Phase II (KMG-II): from individual species to whole genera.</title>
        <authorList>
            <person name="Goeker M."/>
        </authorList>
    </citation>
    <scope>NUCLEOTIDE SEQUENCE [LARGE SCALE GENOMIC DNA]</scope>
    <source>
        <strain evidence="3 4">DSM 23446</strain>
    </source>
</reference>
<dbReference type="InterPro" id="IPR001509">
    <property type="entry name" value="Epimerase_deHydtase"/>
</dbReference>
<name>A0A327PPR4_9BACT</name>
<feature type="domain" description="NAD-dependent epimerase/dehydratase" evidence="2">
    <location>
        <begin position="4"/>
        <end position="204"/>
    </location>
</feature>
<dbReference type="SUPFAM" id="SSF51735">
    <property type="entry name" value="NAD(P)-binding Rossmann-fold domains"/>
    <property type="match status" value="1"/>
</dbReference>
<dbReference type="RefSeq" id="WP_211320469.1">
    <property type="nucleotide sequence ID" value="NZ_QLLK01000004.1"/>
</dbReference>
<comment type="similarity">
    <text evidence="1">Belongs to the NAD(P)-dependent epimerase/dehydratase family.</text>
</comment>
<evidence type="ECO:0000259" key="2">
    <source>
        <dbReference type="Pfam" id="PF01370"/>
    </source>
</evidence>
<dbReference type="PANTHER" id="PTHR43000">
    <property type="entry name" value="DTDP-D-GLUCOSE 4,6-DEHYDRATASE-RELATED"/>
    <property type="match status" value="1"/>
</dbReference>
<dbReference type="Gene3D" id="3.40.50.720">
    <property type="entry name" value="NAD(P)-binding Rossmann-like Domain"/>
    <property type="match status" value="1"/>
</dbReference>
<dbReference type="Pfam" id="PF01370">
    <property type="entry name" value="Epimerase"/>
    <property type="match status" value="1"/>
</dbReference>
<organism evidence="3 4">
    <name type="scientific">Algoriphagus yeomjeoni</name>
    <dbReference type="NCBI Taxonomy" id="291403"/>
    <lineage>
        <taxon>Bacteria</taxon>
        <taxon>Pseudomonadati</taxon>
        <taxon>Bacteroidota</taxon>
        <taxon>Cytophagia</taxon>
        <taxon>Cytophagales</taxon>
        <taxon>Cyclobacteriaceae</taxon>
        <taxon>Algoriphagus</taxon>
    </lineage>
</organism>
<gene>
    <name evidence="3" type="ORF">LV83_01847</name>
</gene>
<dbReference type="AlphaFoldDB" id="A0A327PPR4"/>
<evidence type="ECO:0000313" key="4">
    <source>
        <dbReference type="Proteomes" id="UP000249610"/>
    </source>
</evidence>
<sequence length="319" mass="36559">MKLIITGGSGFIGTNLMEYYLSRQNDFEVINIDLFEPKIEGHKPFWKKLDIRNETELNKVFKDFNPSHVVHLAARTDLSGTTIKDYDSNTIGVSNLLQACEECQNIQKVLFTSSMLVCKLGYQPKHECDYNPSTIYGESKVFTETLVRNASLSYEWAILRPTSIWGPWFGEPYRNFFDLLIEKKYFHIGDRSCTKTYGFVDNVVYQINTILFAEKDDIDKKLFYLGDYNPYSLEDWANEVGDALGNKVHKLPFSVLTFLAKTGDFLKGFGISFPMTSFRLKNMTTDNIIDMKSTQKVAPNLPVSRKEGIAKTLDWISTN</sequence>